<gene>
    <name evidence="4" type="ORF">BC938DRAFT_474273</name>
</gene>
<keyword evidence="5" id="KW-1185">Reference proteome</keyword>
<feature type="transmembrane region" description="Helical" evidence="3">
    <location>
        <begin position="113"/>
        <end position="136"/>
    </location>
</feature>
<dbReference type="GO" id="GO:0015171">
    <property type="term" value="F:amino acid transmembrane transporter activity"/>
    <property type="evidence" value="ECO:0007669"/>
    <property type="project" value="TreeGrafter"/>
</dbReference>
<comment type="caution">
    <text evidence="4">The sequence shown here is derived from an EMBL/GenBank/DDBJ whole genome shotgun (WGS) entry which is preliminary data.</text>
</comment>
<dbReference type="Gene3D" id="1.20.1740.10">
    <property type="entry name" value="Amino acid/polyamine transporter I"/>
    <property type="match status" value="1"/>
</dbReference>
<keyword evidence="1" id="KW-0813">Transport</keyword>
<dbReference type="PANTHER" id="PTHR43243:SF4">
    <property type="entry name" value="CATIONIC AMINO ACID TRANSPORTER 4"/>
    <property type="match status" value="1"/>
</dbReference>
<evidence type="ECO:0000313" key="5">
    <source>
        <dbReference type="Proteomes" id="UP000274822"/>
    </source>
</evidence>
<protein>
    <submittedName>
        <fullName evidence="4">Uncharacterized protein</fullName>
    </submittedName>
</protein>
<keyword evidence="3" id="KW-0472">Membrane</keyword>
<dbReference type="AlphaFoldDB" id="A0A433QZJ0"/>
<proteinExistence type="predicted"/>
<accession>A0A433QZJ0</accession>
<keyword evidence="3" id="KW-0812">Transmembrane</keyword>
<keyword evidence="3" id="KW-1133">Transmembrane helix</keyword>
<evidence type="ECO:0000256" key="1">
    <source>
        <dbReference type="ARBA" id="ARBA00022448"/>
    </source>
</evidence>
<feature type="transmembrane region" description="Helical" evidence="3">
    <location>
        <begin position="70"/>
        <end position="93"/>
    </location>
</feature>
<sequence length="149" mass="15731">MTNEDVSHPSGTPADPPIQSGLGPVLRFGRRLIAIKSYESLEDEGRESELRRDLNTWVGFRARWISCGGCAATLIDLTFVGIGAIIGTGIFVLTVPQRRLLYSIQRHPGHAAAVNAGPAIVISFIISGVAAGLAALSYSEMASMIPVAG</sequence>
<dbReference type="Proteomes" id="UP000274822">
    <property type="component" value="Unassembled WGS sequence"/>
</dbReference>
<organism evidence="4 5">
    <name type="scientific">Jimgerdemannia flammicorona</name>
    <dbReference type="NCBI Taxonomy" id="994334"/>
    <lineage>
        <taxon>Eukaryota</taxon>
        <taxon>Fungi</taxon>
        <taxon>Fungi incertae sedis</taxon>
        <taxon>Mucoromycota</taxon>
        <taxon>Mucoromycotina</taxon>
        <taxon>Endogonomycetes</taxon>
        <taxon>Endogonales</taxon>
        <taxon>Endogonaceae</taxon>
        <taxon>Jimgerdemannia</taxon>
    </lineage>
</organism>
<evidence type="ECO:0000313" key="4">
    <source>
        <dbReference type="EMBL" id="RUS35198.1"/>
    </source>
</evidence>
<evidence type="ECO:0000256" key="3">
    <source>
        <dbReference type="SAM" id="Phobius"/>
    </source>
</evidence>
<dbReference type="EMBL" id="RBNJ01000177">
    <property type="protein sequence ID" value="RUS35198.1"/>
    <property type="molecule type" value="Genomic_DNA"/>
</dbReference>
<dbReference type="PANTHER" id="PTHR43243">
    <property type="entry name" value="INNER MEMBRANE TRANSPORTER YGJI-RELATED"/>
    <property type="match status" value="1"/>
</dbReference>
<name>A0A433QZJ0_9FUNG</name>
<reference evidence="4 5" key="1">
    <citation type="journal article" date="2018" name="New Phytol.">
        <title>Phylogenomics of Endogonaceae and evolution of mycorrhizas within Mucoromycota.</title>
        <authorList>
            <person name="Chang Y."/>
            <person name="Desiro A."/>
            <person name="Na H."/>
            <person name="Sandor L."/>
            <person name="Lipzen A."/>
            <person name="Clum A."/>
            <person name="Barry K."/>
            <person name="Grigoriev I.V."/>
            <person name="Martin F.M."/>
            <person name="Stajich J.E."/>
            <person name="Smith M.E."/>
            <person name="Bonito G."/>
            <person name="Spatafora J.W."/>
        </authorList>
    </citation>
    <scope>NUCLEOTIDE SEQUENCE [LARGE SCALE GENOMIC DNA]</scope>
    <source>
        <strain evidence="4 5">AD002</strain>
    </source>
</reference>
<feature type="region of interest" description="Disordered" evidence="2">
    <location>
        <begin position="1"/>
        <end position="21"/>
    </location>
</feature>
<evidence type="ECO:0000256" key="2">
    <source>
        <dbReference type="SAM" id="MobiDB-lite"/>
    </source>
</evidence>